<accession>A0A9X2CPQ8</accession>
<dbReference type="RefSeq" id="WP_249601417.1">
    <property type="nucleotide sequence ID" value="NZ_JAKHSK010000011.1"/>
</dbReference>
<dbReference type="InterPro" id="IPR008254">
    <property type="entry name" value="Flavodoxin/NO_synth"/>
</dbReference>
<dbReference type="GO" id="GO:0003955">
    <property type="term" value="F:NAD(P)H dehydrogenase (quinone) activity"/>
    <property type="evidence" value="ECO:0007669"/>
    <property type="project" value="UniProtKB-EC"/>
</dbReference>
<evidence type="ECO:0000259" key="2">
    <source>
        <dbReference type="PROSITE" id="PS50902"/>
    </source>
</evidence>
<dbReference type="NCBIfam" id="TIGR01755">
    <property type="entry name" value="flav_wrbA"/>
    <property type="match status" value="1"/>
</dbReference>
<keyword evidence="4" id="KW-1185">Reference proteome</keyword>
<gene>
    <name evidence="3" type="primary">wrbA</name>
    <name evidence="3" type="ORF">L1967_09460</name>
</gene>
<evidence type="ECO:0000313" key="4">
    <source>
        <dbReference type="Proteomes" id="UP001139521"/>
    </source>
</evidence>
<reference evidence="3" key="1">
    <citation type="submission" date="2022-01" db="EMBL/GenBank/DDBJ databases">
        <title>Genome sequencing of Zunongwangia sp. M21534 genome.</title>
        <authorList>
            <person name="Chen Y."/>
            <person name="Dong C."/>
            <person name="Shao Z."/>
        </authorList>
    </citation>
    <scope>NUCLEOTIDE SEQUENCE</scope>
    <source>
        <strain evidence="3">MCCC M21534</strain>
    </source>
</reference>
<name>A0A9X2CPQ8_9FLAO</name>
<comment type="caution">
    <text evidence="3">The sequence shown here is derived from an EMBL/GenBank/DDBJ whole genome shotgun (WGS) entry which is preliminary data.</text>
</comment>
<dbReference type="PROSITE" id="PS50902">
    <property type="entry name" value="FLAVODOXIN_LIKE"/>
    <property type="match status" value="1"/>
</dbReference>
<dbReference type="PANTHER" id="PTHR30546">
    <property type="entry name" value="FLAVODOXIN-RELATED PROTEIN WRBA-RELATED"/>
    <property type="match status" value="1"/>
</dbReference>
<feature type="domain" description="Flavodoxin-like" evidence="2">
    <location>
        <begin position="6"/>
        <end position="191"/>
    </location>
</feature>
<dbReference type="Gene3D" id="3.40.50.360">
    <property type="match status" value="1"/>
</dbReference>
<evidence type="ECO:0000256" key="1">
    <source>
        <dbReference type="ARBA" id="ARBA00006961"/>
    </source>
</evidence>
<dbReference type="GO" id="GO:0016020">
    <property type="term" value="C:membrane"/>
    <property type="evidence" value="ECO:0007669"/>
    <property type="project" value="TreeGrafter"/>
</dbReference>
<proteinExistence type="inferred from homology"/>
<sequence length="199" mass="21704">MKDVKLAIIYYSSTGTNYKLSKAAEEAAKELDVKEVKLLRIAETVPEEIMERNEDWIKNFKATKDIPVASADDLEWADAVIFSAPTRFGNLPSQFSSFIDTTGPLWQKGKLVNKVISAMTSAGNPHGGQEATLLSLYKSMMHWGAIIANPGYSDPVIFETGGNPYGFSTVGGSDLSEKDKEAIKVQVKRAVDIAAKIKA</sequence>
<dbReference type="PANTHER" id="PTHR30546:SF23">
    <property type="entry name" value="FLAVOPROTEIN-LIKE PROTEIN YCP4-RELATED"/>
    <property type="match status" value="1"/>
</dbReference>
<protein>
    <submittedName>
        <fullName evidence="3">NAD(P)H:quinone oxidoreductase</fullName>
        <ecNumber evidence="3">1.6.5.2</ecNumber>
    </submittedName>
</protein>
<dbReference type="EC" id="1.6.5.2" evidence="3"/>
<dbReference type="EMBL" id="JAKHSK010000011">
    <property type="protein sequence ID" value="MCL6218523.1"/>
    <property type="molecule type" value="Genomic_DNA"/>
</dbReference>
<organism evidence="3 4">
    <name type="scientific">Zunongwangia pacifica</name>
    <dbReference type="NCBI Taxonomy" id="2911062"/>
    <lineage>
        <taxon>Bacteria</taxon>
        <taxon>Pseudomonadati</taxon>
        <taxon>Bacteroidota</taxon>
        <taxon>Flavobacteriia</taxon>
        <taxon>Flavobacteriales</taxon>
        <taxon>Flavobacteriaceae</taxon>
        <taxon>Zunongwangia</taxon>
    </lineage>
</organism>
<evidence type="ECO:0000313" key="3">
    <source>
        <dbReference type="EMBL" id="MCL6218523.1"/>
    </source>
</evidence>
<dbReference type="InterPro" id="IPR005025">
    <property type="entry name" value="FMN_Rdtase-like_dom"/>
</dbReference>
<dbReference type="AlphaFoldDB" id="A0A9X2CPQ8"/>
<dbReference type="GO" id="GO:0010181">
    <property type="term" value="F:FMN binding"/>
    <property type="evidence" value="ECO:0007669"/>
    <property type="project" value="InterPro"/>
</dbReference>
<dbReference type="SUPFAM" id="SSF52218">
    <property type="entry name" value="Flavoproteins"/>
    <property type="match status" value="1"/>
</dbReference>
<dbReference type="Pfam" id="PF03358">
    <property type="entry name" value="FMN_red"/>
    <property type="match status" value="1"/>
</dbReference>
<dbReference type="NCBIfam" id="NF002999">
    <property type="entry name" value="PRK03767.1"/>
    <property type="match status" value="1"/>
</dbReference>
<dbReference type="Proteomes" id="UP001139521">
    <property type="component" value="Unassembled WGS sequence"/>
</dbReference>
<dbReference type="FunFam" id="3.40.50.360:FF:000001">
    <property type="entry name" value="NAD(P)H dehydrogenase (Quinone) FQR1-like"/>
    <property type="match status" value="1"/>
</dbReference>
<keyword evidence="3" id="KW-0560">Oxidoreductase</keyword>
<comment type="similarity">
    <text evidence="1">Belongs to the WrbA family.</text>
</comment>
<dbReference type="InterPro" id="IPR029039">
    <property type="entry name" value="Flavoprotein-like_sf"/>
</dbReference>
<dbReference type="InterPro" id="IPR010089">
    <property type="entry name" value="Flavoprotein_WrbA-like"/>
</dbReference>